<dbReference type="InterPro" id="IPR027417">
    <property type="entry name" value="P-loop_NTPase"/>
</dbReference>
<dbReference type="Pfam" id="PF13514">
    <property type="entry name" value="AAA_27"/>
    <property type="match status" value="1"/>
</dbReference>
<sequence length="500" mass="57572">MKIIWMGLKPYGPFIDKTINFEGRENFHIVYGHNESGKTTTLRAVKSLFFGIKERTADSFKFDGNKLRIFAKIENSSGESLVFQRRKGHSKTFLDENGNELDISILKKFIYGLDESSFVNMFGFSRDDLVNGGKDIVLGKGDIGQSLFAAGTGIGGFRKILKDLEEESQNLFKKRSPTSLINKYVSEYESLKKKINDILLQPKIWTEHEENLKNAEAKKIFLNRNIDSFSAKLNKFKRISDALPIIAERKNLIQKKDALGETLILRKDFKEERINLMRDLDVSSVEANKIKEKIENLEANIKKIVIPEKFIENRKLIDDIYVRFGSYLKETKDLPALLSQRDELIVEIKYLSSQIRPETPLDETSQLTVSLQKSKSISSLANKYIKLEDKISEISDVINKTNLKALSAKNKLKETENGEYFNNDRLKKILSNIQKDGDLEKVLYKKTEELKKAENSCSIELSKLPLCRWNIEEIEKLKLPLIETVERYENEFENTDAEII</sequence>
<name>A0A520XH42_9DELT</name>
<organism evidence="3 4">
    <name type="scientific">Candidatus Acidulodesulfobacterium acidiphilum</name>
    <dbReference type="NCBI Taxonomy" id="2597224"/>
    <lineage>
        <taxon>Bacteria</taxon>
        <taxon>Deltaproteobacteria</taxon>
        <taxon>Candidatus Acidulodesulfobacterales</taxon>
        <taxon>Candidatus Acidulodesulfobacterium</taxon>
    </lineage>
</organism>
<dbReference type="EMBL" id="SHMQ01000001">
    <property type="protein sequence ID" value="RZV40521.1"/>
    <property type="molecule type" value="Genomic_DNA"/>
</dbReference>
<evidence type="ECO:0000259" key="2">
    <source>
        <dbReference type="Pfam" id="PF13514"/>
    </source>
</evidence>
<dbReference type="PANTHER" id="PTHR41259">
    <property type="entry name" value="DOUBLE-STRAND BREAK REPAIR RAD50 ATPASE, PUTATIVE-RELATED"/>
    <property type="match status" value="1"/>
</dbReference>
<proteinExistence type="predicted"/>
<reference evidence="3 4" key="1">
    <citation type="submission" date="2019-01" db="EMBL/GenBank/DDBJ databases">
        <title>Insights into ecological role of a new deltaproteobacterial order Candidatus Sinidesulfobacterales (Sva0485) by metagenomics and metatranscriptomics.</title>
        <authorList>
            <person name="Tan S."/>
            <person name="Liu J."/>
            <person name="Fang Y."/>
            <person name="Hedlund B."/>
            <person name="Lian Z.-H."/>
            <person name="Huang L.-Y."/>
            <person name="Li J.-T."/>
            <person name="Huang L.-N."/>
            <person name="Li W.-J."/>
            <person name="Jiang H.-C."/>
            <person name="Dong H.-L."/>
            <person name="Shu W.-S."/>
        </authorList>
    </citation>
    <scope>NUCLEOTIDE SEQUENCE [LARGE SCALE GENOMIC DNA]</scope>
    <source>
        <strain evidence="3">AP4</strain>
    </source>
</reference>
<feature type="coiled-coil region" evidence="1">
    <location>
        <begin position="181"/>
        <end position="232"/>
    </location>
</feature>
<evidence type="ECO:0000256" key="1">
    <source>
        <dbReference type="SAM" id="Coils"/>
    </source>
</evidence>
<gene>
    <name evidence="3" type="ORF">EVJ48_00955</name>
</gene>
<accession>A0A520XH42</accession>
<evidence type="ECO:0000313" key="3">
    <source>
        <dbReference type="EMBL" id="RZV40521.1"/>
    </source>
</evidence>
<comment type="caution">
    <text evidence="3">The sequence shown here is derived from an EMBL/GenBank/DDBJ whole genome shotgun (WGS) entry which is preliminary data.</text>
</comment>
<dbReference type="InterPro" id="IPR038734">
    <property type="entry name" value="YhaN_AAA"/>
</dbReference>
<dbReference type="Gene3D" id="3.40.50.300">
    <property type="entry name" value="P-loop containing nucleotide triphosphate hydrolases"/>
    <property type="match status" value="1"/>
</dbReference>
<dbReference type="AlphaFoldDB" id="A0A520XH42"/>
<protein>
    <recommendedName>
        <fullName evidence="2">YhaN AAA domain-containing protein</fullName>
    </recommendedName>
</protein>
<feature type="domain" description="YhaN AAA" evidence="2">
    <location>
        <begin position="1"/>
        <end position="205"/>
    </location>
</feature>
<evidence type="ECO:0000313" key="4">
    <source>
        <dbReference type="Proteomes" id="UP000322454"/>
    </source>
</evidence>
<dbReference type="PANTHER" id="PTHR41259:SF1">
    <property type="entry name" value="DOUBLE-STRAND BREAK REPAIR RAD50 ATPASE, PUTATIVE-RELATED"/>
    <property type="match status" value="1"/>
</dbReference>
<keyword evidence="1" id="KW-0175">Coiled coil</keyword>
<dbReference type="Proteomes" id="UP000322454">
    <property type="component" value="Unassembled WGS sequence"/>
</dbReference>